<organism evidence="1 2">
    <name type="scientific">Coemansia erecta</name>
    <dbReference type="NCBI Taxonomy" id="147472"/>
    <lineage>
        <taxon>Eukaryota</taxon>
        <taxon>Fungi</taxon>
        <taxon>Fungi incertae sedis</taxon>
        <taxon>Zoopagomycota</taxon>
        <taxon>Kickxellomycotina</taxon>
        <taxon>Kickxellomycetes</taxon>
        <taxon>Kickxellales</taxon>
        <taxon>Kickxellaceae</taxon>
        <taxon>Coemansia</taxon>
    </lineage>
</organism>
<dbReference type="OrthoDB" id="10324634at2759"/>
<evidence type="ECO:0000313" key="1">
    <source>
        <dbReference type="EMBL" id="KAJ1722586.1"/>
    </source>
</evidence>
<dbReference type="AlphaFoldDB" id="A0A9W7Y058"/>
<proteinExistence type="predicted"/>
<dbReference type="EMBL" id="JANBOJ010000104">
    <property type="protein sequence ID" value="KAJ1722586.1"/>
    <property type="molecule type" value="Genomic_DNA"/>
</dbReference>
<comment type="caution">
    <text evidence="1">The sequence shown here is derived from an EMBL/GenBank/DDBJ whole genome shotgun (WGS) entry which is preliminary data.</text>
</comment>
<reference evidence="1" key="1">
    <citation type="submission" date="2022-07" db="EMBL/GenBank/DDBJ databases">
        <title>Phylogenomic reconstructions and comparative analyses of Kickxellomycotina fungi.</title>
        <authorList>
            <person name="Reynolds N.K."/>
            <person name="Stajich J.E."/>
            <person name="Barry K."/>
            <person name="Grigoriev I.V."/>
            <person name="Crous P."/>
            <person name="Smith M.E."/>
        </authorList>
    </citation>
    <scope>NUCLEOTIDE SEQUENCE</scope>
    <source>
        <strain evidence="1">NBRC 32514</strain>
    </source>
</reference>
<gene>
    <name evidence="1" type="ORF">LPJ53_003006</name>
</gene>
<dbReference type="Proteomes" id="UP001149813">
    <property type="component" value="Unassembled WGS sequence"/>
</dbReference>
<keyword evidence="2" id="KW-1185">Reference proteome</keyword>
<sequence length="106" mass="12362">MSSKRSDNSDKITVPTKLTDSAYQKRWDSLPDSARQAVGAQIENLNKLNDERFYLADKIDRTYKYNGHNRYIDNYLATENMVREAENAINQSLRNINQEPLFDDDN</sequence>
<accession>A0A9W7Y058</accession>
<protein>
    <submittedName>
        <fullName evidence="1">Uncharacterized protein</fullName>
    </submittedName>
</protein>
<evidence type="ECO:0000313" key="2">
    <source>
        <dbReference type="Proteomes" id="UP001149813"/>
    </source>
</evidence>
<name>A0A9W7Y058_9FUNG</name>